<evidence type="ECO:0000313" key="1">
    <source>
        <dbReference type="EMBL" id="CDW58382.1"/>
    </source>
</evidence>
<dbReference type="InterPro" id="IPR043502">
    <property type="entry name" value="DNA/RNA_pol_sf"/>
</dbReference>
<dbReference type="Gene3D" id="3.10.10.10">
    <property type="entry name" value="HIV Type 1 Reverse Transcriptase, subunit A, domain 1"/>
    <property type="match status" value="1"/>
</dbReference>
<gene>
    <name evidence="1" type="ORF">TTRE_0000669201</name>
</gene>
<keyword evidence="1" id="KW-0695">RNA-directed DNA polymerase</keyword>
<dbReference type="PANTHER" id="PTHR37984:SF12">
    <property type="entry name" value="RIBONUCLEASE H"/>
    <property type="match status" value="1"/>
</dbReference>
<dbReference type="PANTHER" id="PTHR37984">
    <property type="entry name" value="PROTEIN CBG26694"/>
    <property type="match status" value="1"/>
</dbReference>
<sequence>MDARKFPFVLRDSISQELNRLVRLSVLVPVEYTPIVPVAEEEGTRICGDYKRTVNKALKKDLYHIPAVSDIITTLKKGKVLTKLHFAHPYQQLPVDEALGKLQTATMHKTAFEAQTTSVRHRSCYWHLSKMYEHSIRN</sequence>
<reference evidence="1" key="1">
    <citation type="submission" date="2014-01" db="EMBL/GenBank/DDBJ databases">
        <authorList>
            <person name="Aslett M."/>
        </authorList>
    </citation>
    <scope>NUCLEOTIDE SEQUENCE</scope>
</reference>
<keyword evidence="1" id="KW-0548">Nucleotidyltransferase</keyword>
<dbReference type="InterPro" id="IPR050951">
    <property type="entry name" value="Retrovirus_Pol_polyprotein"/>
</dbReference>
<dbReference type="STRING" id="36087.A0A077ZDE5"/>
<dbReference type="AlphaFoldDB" id="A0A077ZDE5"/>
<dbReference type="InterPro" id="IPR043128">
    <property type="entry name" value="Rev_trsase/Diguanyl_cyclase"/>
</dbReference>
<protein>
    <submittedName>
        <fullName evidence="1">Reverse transcriptase family protein</fullName>
    </submittedName>
</protein>
<name>A0A077ZDE5_TRITR</name>
<reference evidence="1" key="2">
    <citation type="submission" date="2014-03" db="EMBL/GenBank/DDBJ databases">
        <title>The whipworm genome and dual-species transcriptomics of an intimate host-pathogen interaction.</title>
        <authorList>
            <person name="Foth B.J."/>
            <person name="Tsai I.J."/>
            <person name="Reid A.J."/>
            <person name="Bancroft A.J."/>
            <person name="Nichol S."/>
            <person name="Tracey A."/>
            <person name="Holroyd N."/>
            <person name="Cotton J.A."/>
            <person name="Stanley E.J."/>
            <person name="Zarowiecki M."/>
            <person name="Liu J.Z."/>
            <person name="Huckvale T."/>
            <person name="Cooper P.J."/>
            <person name="Grencis R.K."/>
            <person name="Berriman M."/>
        </authorList>
    </citation>
    <scope>NUCLEOTIDE SEQUENCE [LARGE SCALE GENOMIC DNA]</scope>
</reference>
<keyword evidence="2" id="KW-1185">Reference proteome</keyword>
<evidence type="ECO:0000313" key="2">
    <source>
        <dbReference type="Proteomes" id="UP000030665"/>
    </source>
</evidence>
<dbReference type="Gene3D" id="3.30.70.270">
    <property type="match status" value="1"/>
</dbReference>
<proteinExistence type="predicted"/>
<dbReference type="EMBL" id="HG806323">
    <property type="protein sequence ID" value="CDW58382.1"/>
    <property type="molecule type" value="Genomic_DNA"/>
</dbReference>
<dbReference type="Proteomes" id="UP000030665">
    <property type="component" value="Unassembled WGS sequence"/>
</dbReference>
<organism evidence="1 2">
    <name type="scientific">Trichuris trichiura</name>
    <name type="common">Whipworm</name>
    <name type="synonym">Trichocephalus trichiurus</name>
    <dbReference type="NCBI Taxonomy" id="36087"/>
    <lineage>
        <taxon>Eukaryota</taxon>
        <taxon>Metazoa</taxon>
        <taxon>Ecdysozoa</taxon>
        <taxon>Nematoda</taxon>
        <taxon>Enoplea</taxon>
        <taxon>Dorylaimia</taxon>
        <taxon>Trichinellida</taxon>
        <taxon>Trichuridae</taxon>
        <taxon>Trichuris</taxon>
    </lineage>
</organism>
<dbReference type="SUPFAM" id="SSF56672">
    <property type="entry name" value="DNA/RNA polymerases"/>
    <property type="match status" value="1"/>
</dbReference>
<dbReference type="OrthoDB" id="5920167at2759"/>
<keyword evidence="1" id="KW-0808">Transferase</keyword>
<dbReference type="GO" id="GO:0003964">
    <property type="term" value="F:RNA-directed DNA polymerase activity"/>
    <property type="evidence" value="ECO:0007669"/>
    <property type="project" value="UniProtKB-KW"/>
</dbReference>
<accession>A0A077ZDE5</accession>